<evidence type="ECO:0000256" key="1">
    <source>
        <dbReference type="SAM" id="MobiDB-lite"/>
    </source>
</evidence>
<reference evidence="2" key="1">
    <citation type="submission" date="2019-08" db="EMBL/GenBank/DDBJ databases">
        <authorList>
            <person name="Kucharzyk K."/>
            <person name="Murdoch R.W."/>
            <person name="Higgins S."/>
            <person name="Loffler F."/>
        </authorList>
    </citation>
    <scope>NUCLEOTIDE SEQUENCE</scope>
</reference>
<feature type="region of interest" description="Disordered" evidence="1">
    <location>
        <begin position="1"/>
        <end position="40"/>
    </location>
</feature>
<organism evidence="2">
    <name type="scientific">bioreactor metagenome</name>
    <dbReference type="NCBI Taxonomy" id="1076179"/>
    <lineage>
        <taxon>unclassified sequences</taxon>
        <taxon>metagenomes</taxon>
        <taxon>ecological metagenomes</taxon>
    </lineage>
</organism>
<dbReference type="EMBL" id="VSSQ01014313">
    <property type="protein sequence ID" value="MPM53393.1"/>
    <property type="molecule type" value="Genomic_DNA"/>
</dbReference>
<dbReference type="AlphaFoldDB" id="A0A645ARA8"/>
<comment type="caution">
    <text evidence="2">The sequence shown here is derived from an EMBL/GenBank/DDBJ whole genome shotgun (WGS) entry which is preliminary data.</text>
</comment>
<evidence type="ECO:0000313" key="2">
    <source>
        <dbReference type="EMBL" id="MPM53393.1"/>
    </source>
</evidence>
<accession>A0A645ARA8</accession>
<sequence>MIERRKDFKGYGMHLTEERNLGEAEKIEGDSYAQKRQQEV</sequence>
<feature type="compositionally biased region" description="Basic and acidic residues" evidence="1">
    <location>
        <begin position="1"/>
        <end position="29"/>
    </location>
</feature>
<gene>
    <name evidence="2" type="ORF">SDC9_100161</name>
</gene>
<protein>
    <submittedName>
        <fullName evidence="2">Uncharacterized protein</fullName>
    </submittedName>
</protein>
<proteinExistence type="predicted"/>
<name>A0A645ARA8_9ZZZZ</name>